<sequence>MTDRKLTTTQPPEAGGNPAARNHGDAPDGPEANPRRRWMGILAKADINDLESAWDALEHKPNYEFLRGPETGLVMVRGRAGNVGKRFNLGEMAVTRCAVRLEDETVGLSWVMGRSKRKAELTAAFDGLLQNEALRPLLEARVLAPLDERRQLRLAQQRTLAEETTVDFFTLVRGS</sequence>
<dbReference type="GO" id="GO:0015716">
    <property type="term" value="P:organic phosphonate transport"/>
    <property type="evidence" value="ECO:0007669"/>
    <property type="project" value="InterPro"/>
</dbReference>
<evidence type="ECO:0000313" key="2">
    <source>
        <dbReference type="EMBL" id="TVM33437.1"/>
    </source>
</evidence>
<evidence type="ECO:0000256" key="1">
    <source>
        <dbReference type="SAM" id="MobiDB-lite"/>
    </source>
</evidence>
<dbReference type="InterPro" id="IPR009609">
    <property type="entry name" value="Phosphonate_metab_PhnG"/>
</dbReference>
<accession>A0A6P1ZG00</accession>
<dbReference type="GO" id="GO:0019634">
    <property type="term" value="P:organic phosphonate metabolic process"/>
    <property type="evidence" value="ECO:0007669"/>
    <property type="project" value="InterPro"/>
</dbReference>
<dbReference type="GO" id="GO:0016829">
    <property type="term" value="F:lyase activity"/>
    <property type="evidence" value="ECO:0007669"/>
    <property type="project" value="UniProtKB-KW"/>
</dbReference>
<feature type="region of interest" description="Disordered" evidence="1">
    <location>
        <begin position="1"/>
        <end position="34"/>
    </location>
</feature>
<evidence type="ECO:0000313" key="3">
    <source>
        <dbReference type="Proteomes" id="UP000434052"/>
    </source>
</evidence>
<dbReference type="AlphaFoldDB" id="A0A6P1ZG00"/>
<organism evidence="2 3">
    <name type="scientific">Oceanidesulfovibrio marinus</name>
    <dbReference type="NCBI Taxonomy" id="370038"/>
    <lineage>
        <taxon>Bacteria</taxon>
        <taxon>Pseudomonadati</taxon>
        <taxon>Thermodesulfobacteriota</taxon>
        <taxon>Desulfovibrionia</taxon>
        <taxon>Desulfovibrionales</taxon>
        <taxon>Desulfovibrionaceae</taxon>
        <taxon>Oceanidesulfovibrio</taxon>
    </lineage>
</organism>
<dbReference type="OrthoDB" id="530475at2"/>
<name>A0A6P1ZG00_9BACT</name>
<keyword evidence="2" id="KW-0456">Lyase</keyword>
<dbReference type="NCBIfam" id="TIGR03293">
    <property type="entry name" value="PhnG_redo"/>
    <property type="match status" value="1"/>
</dbReference>
<reference evidence="2 3" key="1">
    <citation type="submission" date="2018-06" db="EMBL/GenBank/DDBJ databases">
        <title>Complete genome of Desulfovibrio marinus P48SEP.</title>
        <authorList>
            <person name="Crispim J.S."/>
            <person name="Vidigal P.M.P."/>
            <person name="Silva L.C.F."/>
            <person name="Araujo L.C."/>
            <person name="Laguardia C.N."/>
            <person name="Dias R.S."/>
            <person name="Sousa M.P."/>
            <person name="Paula S.O."/>
            <person name="Silva C."/>
        </authorList>
    </citation>
    <scope>NUCLEOTIDE SEQUENCE [LARGE SCALE GENOMIC DNA]</scope>
    <source>
        <strain evidence="2 3">P48SEP</strain>
    </source>
</reference>
<dbReference type="RefSeq" id="WP_144305659.1">
    <property type="nucleotide sequence ID" value="NZ_QMIF01000007.1"/>
</dbReference>
<gene>
    <name evidence="2" type="primary">phnG</name>
    <name evidence="2" type="ORF">DQK91_12315</name>
</gene>
<comment type="caution">
    <text evidence="2">The sequence shown here is derived from an EMBL/GenBank/DDBJ whole genome shotgun (WGS) entry which is preliminary data.</text>
</comment>
<protein>
    <submittedName>
        <fullName evidence="2">Phosphonate C-P lyase system protein PhnG</fullName>
    </submittedName>
</protein>
<dbReference type="EMBL" id="QMIF01000007">
    <property type="protein sequence ID" value="TVM33437.1"/>
    <property type="molecule type" value="Genomic_DNA"/>
</dbReference>
<dbReference type="Pfam" id="PF06754">
    <property type="entry name" value="PhnG"/>
    <property type="match status" value="1"/>
</dbReference>
<dbReference type="Proteomes" id="UP000434052">
    <property type="component" value="Unassembled WGS sequence"/>
</dbReference>
<proteinExistence type="predicted"/>